<reference evidence="2 3" key="1">
    <citation type="journal article" date="2013" name="Genome Announc.">
        <title>Draft Genome Sequence of the Cellulolytic Bacterium Clostridium papyrosolvens C7 (ATCC 700395).</title>
        <authorList>
            <person name="Zepeda V."/>
            <person name="Dassa B."/>
            <person name="Borovok I."/>
            <person name="Lamed R."/>
            <person name="Bayer E.A."/>
            <person name="Cate J.H."/>
        </authorList>
    </citation>
    <scope>NUCLEOTIDE SEQUENCE [LARGE SCALE GENOMIC DNA]</scope>
    <source>
        <strain evidence="2 3">C7</strain>
    </source>
</reference>
<feature type="chain" id="PRO_5038345356" evidence="1">
    <location>
        <begin position="25"/>
        <end position="184"/>
    </location>
</feature>
<protein>
    <submittedName>
        <fullName evidence="2">Sporulation/spore germination protein</fullName>
    </submittedName>
</protein>
<feature type="signal peptide" evidence="1">
    <location>
        <begin position="1"/>
        <end position="24"/>
    </location>
</feature>
<dbReference type="OrthoDB" id="1739190at2"/>
<organism evidence="2 3">
    <name type="scientific">Ruminiclostridium papyrosolvens C7</name>
    <dbReference type="NCBI Taxonomy" id="1330534"/>
    <lineage>
        <taxon>Bacteria</taxon>
        <taxon>Bacillati</taxon>
        <taxon>Bacillota</taxon>
        <taxon>Clostridia</taxon>
        <taxon>Eubacteriales</taxon>
        <taxon>Oscillospiraceae</taxon>
        <taxon>Ruminiclostridium</taxon>
    </lineage>
</organism>
<dbReference type="RefSeq" id="WP_020815539.1">
    <property type="nucleotide sequence ID" value="NZ_ATAY01000031.1"/>
</dbReference>
<evidence type="ECO:0000256" key="1">
    <source>
        <dbReference type="SAM" id="SignalP"/>
    </source>
</evidence>
<dbReference type="EMBL" id="ATAY01000031">
    <property type="protein sequence ID" value="EPR11964.1"/>
    <property type="molecule type" value="Genomic_DNA"/>
</dbReference>
<dbReference type="AlphaFoldDB" id="U4R2Y3"/>
<proteinExistence type="predicted"/>
<name>U4R2Y3_9FIRM</name>
<accession>U4R2Y3</accession>
<sequence length="184" mass="20272">MKINKKKTLAVLLTLITVCLILLSACSESKDDIIVEDGSKSAKAIAGSSQVNVRLYKYDVGVTDKPAQTELLVFEKEKLENDTLNVLNEVFSSDELSLLNATIDKDNKCITADLPQKVATLLEENKRVADALTYEFVVTLQNIPGIEKVVLTLEGKKDSVGKYHDFKGTFVKTGEITFKKDTGK</sequence>
<evidence type="ECO:0000313" key="2">
    <source>
        <dbReference type="EMBL" id="EPR11964.1"/>
    </source>
</evidence>
<gene>
    <name evidence="2" type="ORF">L323_10040</name>
</gene>
<dbReference type="PROSITE" id="PS51257">
    <property type="entry name" value="PROKAR_LIPOPROTEIN"/>
    <property type="match status" value="1"/>
</dbReference>
<evidence type="ECO:0000313" key="3">
    <source>
        <dbReference type="Proteomes" id="UP000016860"/>
    </source>
</evidence>
<keyword evidence="1" id="KW-0732">Signal</keyword>
<comment type="caution">
    <text evidence="2">The sequence shown here is derived from an EMBL/GenBank/DDBJ whole genome shotgun (WGS) entry which is preliminary data.</text>
</comment>
<dbReference type="PATRIC" id="fig|1330534.3.peg.2007"/>
<dbReference type="Proteomes" id="UP000016860">
    <property type="component" value="Unassembled WGS sequence"/>
</dbReference>